<evidence type="ECO:0000313" key="3">
    <source>
        <dbReference type="Proteomes" id="UP000218209"/>
    </source>
</evidence>
<proteinExistence type="predicted"/>
<evidence type="ECO:0000313" key="2">
    <source>
        <dbReference type="EMBL" id="OSX69484.1"/>
    </source>
</evidence>
<feature type="compositionally biased region" description="Low complexity" evidence="1">
    <location>
        <begin position="71"/>
        <end position="95"/>
    </location>
</feature>
<name>A0A1X6NLJ7_PORUM</name>
<sequence length="471" mass="47003">MGAPVTRPRGDAGDDDIVAVSTQVVTLPESVVTPSPSCSPPPPLALPRNATVTAKDAATSSLSKSKGGRRPTSAVPSPATSSAAADATTPAATGACESCGTAHDRTYGSGRFCSVHCARRVAAGRKWANQRNAQKRAVEAEAVARKRRRSGSGGAVPLLPLPPFMPMASPHAAAVAAAAAHVAHSAHSARAAAAAAAAAVSPVAATPVPACSSVGVQLRCAPPPAVLPSSTGPSAARVLLPAPAHMAGLPAEAFCPYSPVFSQGVLMSPAFYRRPVRGGVGEEGRGMPLQQSAASPLLPPPRRPSSSHPSPPPPARSTRPRAFPEAPAASHALLPLAVAKPTVPVPVAHAPLPVPAAKARVPSPPVAKTKRSAPQSTPPPRRPRVRAAAATGTGDGREVATSAPAGVAVATSFVQPVRVAASRSSAVQRSPAVQPPAMTGGDADCDGAAAGLAAEALLRLSRHRVVGVPAS</sequence>
<dbReference type="AlphaFoldDB" id="A0A1X6NLJ7"/>
<protein>
    <recommendedName>
        <fullName evidence="4">FCS-type domain-containing protein</fullName>
    </recommendedName>
</protein>
<keyword evidence="3" id="KW-1185">Reference proteome</keyword>
<dbReference type="EMBL" id="KV919528">
    <property type="protein sequence ID" value="OSX69484.1"/>
    <property type="molecule type" value="Genomic_DNA"/>
</dbReference>
<feature type="region of interest" description="Disordered" evidence="1">
    <location>
        <begin position="1"/>
        <end position="98"/>
    </location>
</feature>
<dbReference type="InterPro" id="IPR038603">
    <property type="entry name" value="Znf_FCS_sf"/>
</dbReference>
<gene>
    <name evidence="2" type="ORF">BU14_1466s0002</name>
</gene>
<feature type="compositionally biased region" description="Pro residues" evidence="1">
    <location>
        <begin position="297"/>
        <end position="315"/>
    </location>
</feature>
<evidence type="ECO:0008006" key="4">
    <source>
        <dbReference type="Google" id="ProtNLM"/>
    </source>
</evidence>
<accession>A0A1X6NLJ7</accession>
<evidence type="ECO:0000256" key="1">
    <source>
        <dbReference type="SAM" id="MobiDB-lite"/>
    </source>
</evidence>
<reference evidence="2 3" key="1">
    <citation type="submission" date="2017-03" db="EMBL/GenBank/DDBJ databases">
        <title>WGS assembly of Porphyra umbilicalis.</title>
        <authorList>
            <person name="Brawley S.H."/>
            <person name="Blouin N.A."/>
            <person name="Ficko-Blean E."/>
            <person name="Wheeler G.L."/>
            <person name="Lohr M."/>
            <person name="Goodson H.V."/>
            <person name="Jenkins J.W."/>
            <person name="Blaby-Haas C.E."/>
            <person name="Helliwell K.E."/>
            <person name="Chan C."/>
            <person name="Marriage T."/>
            <person name="Bhattacharya D."/>
            <person name="Klein A.S."/>
            <person name="Badis Y."/>
            <person name="Brodie J."/>
            <person name="Cao Y."/>
            <person name="Collen J."/>
            <person name="Dittami S.M."/>
            <person name="Gachon C.M."/>
            <person name="Green B.R."/>
            <person name="Karpowicz S."/>
            <person name="Kim J.W."/>
            <person name="Kudahl U."/>
            <person name="Lin S."/>
            <person name="Michel G."/>
            <person name="Mittag M."/>
            <person name="Olson B.J."/>
            <person name="Pangilinan J."/>
            <person name="Peng Y."/>
            <person name="Qiu H."/>
            <person name="Shu S."/>
            <person name="Singer J.T."/>
            <person name="Smith A.G."/>
            <person name="Sprecher B.N."/>
            <person name="Wagner V."/>
            <person name="Wang W."/>
            <person name="Wang Z.-Y."/>
            <person name="Yan J."/>
            <person name="Yarish C."/>
            <person name="Zoeuner-Riek S."/>
            <person name="Zhuang Y."/>
            <person name="Zou Y."/>
            <person name="Lindquist E.A."/>
            <person name="Grimwood J."/>
            <person name="Barry K."/>
            <person name="Rokhsar D.S."/>
            <person name="Schmutz J."/>
            <person name="Stiller J.W."/>
            <person name="Grossman A.R."/>
            <person name="Prochnik S.E."/>
        </authorList>
    </citation>
    <scope>NUCLEOTIDE SEQUENCE [LARGE SCALE GENOMIC DNA]</scope>
    <source>
        <strain evidence="2">4086291</strain>
    </source>
</reference>
<organism evidence="2 3">
    <name type="scientific">Porphyra umbilicalis</name>
    <name type="common">Purple laver</name>
    <name type="synonym">Red alga</name>
    <dbReference type="NCBI Taxonomy" id="2786"/>
    <lineage>
        <taxon>Eukaryota</taxon>
        <taxon>Rhodophyta</taxon>
        <taxon>Bangiophyceae</taxon>
        <taxon>Bangiales</taxon>
        <taxon>Bangiaceae</taxon>
        <taxon>Porphyra</taxon>
    </lineage>
</organism>
<dbReference type="Gene3D" id="3.30.60.160">
    <property type="match status" value="1"/>
</dbReference>
<dbReference type="OrthoDB" id="6060at2759"/>
<dbReference type="Proteomes" id="UP000218209">
    <property type="component" value="Unassembled WGS sequence"/>
</dbReference>
<feature type="region of interest" description="Disordered" evidence="1">
    <location>
        <begin position="281"/>
        <end position="322"/>
    </location>
</feature>
<feature type="region of interest" description="Disordered" evidence="1">
    <location>
        <begin position="356"/>
        <end position="386"/>
    </location>
</feature>